<evidence type="ECO:0000256" key="1">
    <source>
        <dbReference type="SAM" id="MobiDB-lite"/>
    </source>
</evidence>
<reference evidence="2" key="1">
    <citation type="submission" date="2020-01" db="EMBL/GenBank/DDBJ databases">
        <authorList>
            <consortium name="DOE Joint Genome Institute"/>
            <person name="Haridas S."/>
            <person name="Albert R."/>
            <person name="Binder M."/>
            <person name="Bloem J."/>
            <person name="Labutti K."/>
            <person name="Salamov A."/>
            <person name="Andreopoulos B."/>
            <person name="Baker S.E."/>
            <person name="Barry K."/>
            <person name="Bills G."/>
            <person name="Bluhm B.H."/>
            <person name="Cannon C."/>
            <person name="Castanera R."/>
            <person name="Culley D.E."/>
            <person name="Daum C."/>
            <person name="Ezra D."/>
            <person name="Gonzalez J.B."/>
            <person name="Henrissat B."/>
            <person name="Kuo A."/>
            <person name="Liang C."/>
            <person name="Lipzen A."/>
            <person name="Lutzoni F."/>
            <person name="Magnuson J."/>
            <person name="Mondo S."/>
            <person name="Nolan M."/>
            <person name="Ohm R."/>
            <person name="Pangilinan J."/>
            <person name="Park H.-J."/>
            <person name="Ramirez L."/>
            <person name="Alfaro M."/>
            <person name="Sun H."/>
            <person name="Tritt A."/>
            <person name="Yoshinaga Y."/>
            <person name="Zwiers L.-H."/>
            <person name="Turgeon B.G."/>
            <person name="Goodwin S.B."/>
            <person name="Spatafora J.W."/>
            <person name="Crous P.W."/>
            <person name="Grigoriev I.V."/>
        </authorList>
    </citation>
    <scope>NUCLEOTIDE SEQUENCE</scope>
    <source>
        <strain evidence="2">IPT5</strain>
    </source>
</reference>
<organism evidence="2 3">
    <name type="scientific">Plenodomus tracheiphilus IPT5</name>
    <dbReference type="NCBI Taxonomy" id="1408161"/>
    <lineage>
        <taxon>Eukaryota</taxon>
        <taxon>Fungi</taxon>
        <taxon>Dikarya</taxon>
        <taxon>Ascomycota</taxon>
        <taxon>Pezizomycotina</taxon>
        <taxon>Dothideomycetes</taxon>
        <taxon>Pleosporomycetidae</taxon>
        <taxon>Pleosporales</taxon>
        <taxon>Pleosporineae</taxon>
        <taxon>Leptosphaeriaceae</taxon>
        <taxon>Plenodomus</taxon>
    </lineage>
</organism>
<gene>
    <name evidence="2" type="ORF">T440DRAFT_513823</name>
</gene>
<evidence type="ECO:0000313" key="3">
    <source>
        <dbReference type="Proteomes" id="UP000799423"/>
    </source>
</evidence>
<dbReference type="Proteomes" id="UP000799423">
    <property type="component" value="Unassembled WGS sequence"/>
</dbReference>
<dbReference type="OrthoDB" id="3783019at2759"/>
<sequence length="440" mass="49629">MQSTHSVPTVPIDKIAPRWNLELVQRRAEEEFRSEFQSLPATWSLTFQTRPAHGAAAEKAQALSQAKLKQLANITPIMLQVGFTDDLDDHATNCSAWAALYGRSRNQVCYLRDLGKNSTYEKLVYSQVVCEVNFEEPFGDIGDDNIPPRAVLGVIRALVLTFWTDFEKACRWIARSQECPDVASDLLREVKKRSARVSHVSPHKPGNLNPVREHIKSEYKRTVDVQGKRAMSGMNMIEYLNSKRSKNDQSANLVPGKQFTSSATAQPTIPVVTADLAHVEEHAGAIESERAGLRLRIDVLSTDHNLPDSRNHSLTTQVHDLTTRNAESQTENESLAARVGVLQTQQDYDQNAYNSLKYKYEQLLHGDKSMKQTHEQLEAKHSDLEKRATAAETASKDHQRDLEKLQLRAQSAEGKLEKSMAGKQRLRQHLRKSLCELDQE</sequence>
<name>A0A6A7BJQ6_9PLEO</name>
<feature type="compositionally biased region" description="Basic and acidic residues" evidence="1">
    <location>
        <begin position="382"/>
        <end position="406"/>
    </location>
</feature>
<keyword evidence="3" id="KW-1185">Reference proteome</keyword>
<protein>
    <submittedName>
        <fullName evidence="2">Uncharacterized protein</fullName>
    </submittedName>
</protein>
<dbReference type="SUPFAM" id="SSF57997">
    <property type="entry name" value="Tropomyosin"/>
    <property type="match status" value="1"/>
</dbReference>
<dbReference type="AlphaFoldDB" id="A0A6A7BJQ6"/>
<evidence type="ECO:0000313" key="2">
    <source>
        <dbReference type="EMBL" id="KAF2855731.1"/>
    </source>
</evidence>
<proteinExistence type="predicted"/>
<dbReference type="EMBL" id="MU006290">
    <property type="protein sequence ID" value="KAF2855731.1"/>
    <property type="molecule type" value="Genomic_DNA"/>
</dbReference>
<accession>A0A6A7BJQ6</accession>
<feature type="region of interest" description="Disordered" evidence="1">
    <location>
        <begin position="382"/>
        <end position="440"/>
    </location>
</feature>